<dbReference type="SUPFAM" id="SSF49599">
    <property type="entry name" value="TRAF domain-like"/>
    <property type="match status" value="1"/>
</dbReference>
<dbReference type="WBParaSite" id="SVE_0795200.1">
    <property type="protein sequence ID" value="SVE_0795200.1"/>
    <property type="gene ID" value="SVE_0795200"/>
</dbReference>
<protein>
    <submittedName>
        <fullName evidence="2">BTB domain-containing protein</fullName>
    </submittedName>
</protein>
<reference evidence="2" key="2">
    <citation type="submission" date="2015-08" db="UniProtKB">
        <authorList>
            <consortium name="WormBaseParasite"/>
        </authorList>
    </citation>
    <scope>IDENTIFICATION</scope>
</reference>
<keyword evidence="1" id="KW-1185">Reference proteome</keyword>
<sequence length="94" mass="10494">MSIQTFNKTDYICACHKFLQRSLLSDINNELLPNGDLTVVCEIFYCYGSISTVGLPTNNNIDESLNLLLGNIADCVIKVRDSKIKVHKCILASR</sequence>
<evidence type="ECO:0000313" key="2">
    <source>
        <dbReference type="WBParaSite" id="SVE_0795200.1"/>
    </source>
</evidence>
<name>A0A0K0FGF1_STRVS</name>
<reference evidence="1" key="1">
    <citation type="submission" date="2014-07" db="EMBL/GenBank/DDBJ databases">
        <authorList>
            <person name="Martin A.A"/>
            <person name="De Silva N."/>
        </authorList>
    </citation>
    <scope>NUCLEOTIDE SEQUENCE</scope>
</reference>
<evidence type="ECO:0000313" key="1">
    <source>
        <dbReference type="Proteomes" id="UP000035680"/>
    </source>
</evidence>
<dbReference type="AlphaFoldDB" id="A0A0K0FGF1"/>
<dbReference type="STRING" id="75913.A0A0K0FGF1"/>
<proteinExistence type="predicted"/>
<organism evidence="1 2">
    <name type="scientific">Strongyloides venezuelensis</name>
    <name type="common">Threadworm</name>
    <dbReference type="NCBI Taxonomy" id="75913"/>
    <lineage>
        <taxon>Eukaryota</taxon>
        <taxon>Metazoa</taxon>
        <taxon>Ecdysozoa</taxon>
        <taxon>Nematoda</taxon>
        <taxon>Chromadorea</taxon>
        <taxon>Rhabditida</taxon>
        <taxon>Tylenchina</taxon>
        <taxon>Panagrolaimomorpha</taxon>
        <taxon>Strongyloidoidea</taxon>
        <taxon>Strongyloididae</taxon>
        <taxon>Strongyloides</taxon>
    </lineage>
</organism>
<dbReference type="Proteomes" id="UP000035680">
    <property type="component" value="Unassembled WGS sequence"/>
</dbReference>
<accession>A0A0K0FGF1</accession>